<dbReference type="InterPro" id="IPR032583">
    <property type="entry name" value="DUF4914"/>
</dbReference>
<evidence type="ECO:0000313" key="2">
    <source>
        <dbReference type="Proteomes" id="UP000036958"/>
    </source>
</evidence>
<reference evidence="2" key="1">
    <citation type="submission" date="2015-07" db="EMBL/GenBank/DDBJ databases">
        <title>Genome sequencing of Sunxiuqinia dokdonensis strain SK.</title>
        <authorList>
            <person name="Ahn S."/>
            <person name="Kim B.-C."/>
        </authorList>
    </citation>
    <scope>NUCLEOTIDE SEQUENCE [LARGE SCALE GENOMIC DNA]</scope>
    <source>
        <strain evidence="2">SK</strain>
    </source>
</reference>
<dbReference type="SUPFAM" id="SSF53795">
    <property type="entry name" value="PEP carboxykinase-like"/>
    <property type="match status" value="1"/>
</dbReference>
<dbReference type="Pfam" id="PF16260">
    <property type="entry name" value="DUF4914"/>
    <property type="match status" value="1"/>
</dbReference>
<name>A0A0L8V608_9BACT</name>
<dbReference type="STRING" id="1409788.NC99_32840"/>
<proteinExistence type="predicted"/>
<dbReference type="EMBL" id="LGIA01000175">
    <property type="protein sequence ID" value="KOH43925.1"/>
    <property type="molecule type" value="Genomic_DNA"/>
</dbReference>
<dbReference type="PATRIC" id="fig|1409788.3.peg.3367"/>
<keyword evidence="2" id="KW-1185">Reference proteome</keyword>
<comment type="caution">
    <text evidence="1">The sequence shown here is derived from an EMBL/GenBank/DDBJ whole genome shotgun (WGS) entry which is preliminary data.</text>
</comment>
<protein>
    <recommendedName>
        <fullName evidence="3">DUF4914 domain-containing protein</fullName>
    </recommendedName>
</protein>
<gene>
    <name evidence="1" type="ORF">NC99_32840</name>
</gene>
<sequence>MCDLLNILDNKKITLPSDVQMILKNCKSYNTFDTVKQLATAAVDGDQKSFEVKYNIPGKGEVSEAVVHKVSNGISANYTEAYMRRRDPDTMAIADDLPSDKERFSDKFGYDFDSLRQETINWLQEQDLAVFFYFAGRDQIGSGGIAVAPANAGFFAMGLAMLQQIIPVNELPEGFSIDSAIYVAPTFRHTHFNGKQVVVHKRSDDLHEIFSYNLYPGPSAKKGLYGALLTKGEKEGWITAHCSTVQVVSPYDNVTTFMHEGASGGGKSEMLQNIVREPNGQVQIGENIKTGEKRLINFPIFCSFNPVTDDMALCPPSIQKNNGKLTVLDAENAWFIRVDSINDYGDDPFLEKLTIKPKDPLLFLNIKSKPDCTALVWDHTEDAPGKKCPNPRVVVPRAIVPNVVNKPVTVDIRSFGVRTPPCTKEDPTYGIIGLFHILPPALAWLWRLVSPRGHANPSIVDGGGMGSEGVGSYWPFATGKMVTHANLLLEQILQTPRMRYTLVPNQHIGAWKVGFKPQLLMREYLTRRGNAKLRSDQYQNARCPLLGFELNYLTIEGAKIPARFLQVHQQAEVETKGYDAGAEMLYDFFRTELKKYQTPELSETGKQIIDACLSGAGVDEYLSIIPMDYQYSFLITNDNE</sequence>
<dbReference type="AlphaFoldDB" id="A0A0L8V608"/>
<evidence type="ECO:0008006" key="3">
    <source>
        <dbReference type="Google" id="ProtNLM"/>
    </source>
</evidence>
<dbReference type="Proteomes" id="UP000036958">
    <property type="component" value="Unassembled WGS sequence"/>
</dbReference>
<evidence type="ECO:0000313" key="1">
    <source>
        <dbReference type="EMBL" id="KOH43925.1"/>
    </source>
</evidence>
<accession>A0A0L8V608</accession>
<dbReference type="OrthoDB" id="9763944at2"/>
<organism evidence="1 2">
    <name type="scientific">Sunxiuqinia dokdonensis</name>
    <dbReference type="NCBI Taxonomy" id="1409788"/>
    <lineage>
        <taxon>Bacteria</taxon>
        <taxon>Pseudomonadati</taxon>
        <taxon>Bacteroidota</taxon>
        <taxon>Bacteroidia</taxon>
        <taxon>Marinilabiliales</taxon>
        <taxon>Prolixibacteraceae</taxon>
        <taxon>Sunxiuqinia</taxon>
    </lineage>
</organism>
<dbReference type="RefSeq" id="WP_053185363.1">
    <property type="nucleotide sequence ID" value="NZ_LGIA01000175.1"/>
</dbReference>